<dbReference type="EMBL" id="CM023470">
    <property type="protein sequence ID" value="KAH7978990.1"/>
    <property type="molecule type" value="Genomic_DNA"/>
</dbReference>
<sequence>MSYAGCEASTYRVTGFNEFLDLRRITFSNPLSLHRVCSVCGLVPRKTHHLPCCHILCDGPCGRHFESTGVCPLNCQEVAADSVKMFEFEEPDYRNVLVRCLKGDRTCGFLCRLMDHREHFLLCSRAEVKCLKCGVSVVREFAARHIAECGGDAAAVGPVTTQVPEELAHLCTEAASSTNFIGSLPCTTVEKHKATAAPSTLYLPGPFRGASKHGAWMLMYTLKDMDLSFLLYRGNDAVIAGYTFRIVCRRLSLHSEERYAVFTLELRKGDWDWCVEWPFTMTVAITIAHLRDSRKDIQLTPFRKIVGSRYVELDFALEDWSTIRNPSFMFDDALYLTVEFL</sequence>
<proteinExistence type="predicted"/>
<protein>
    <submittedName>
        <fullName evidence="1">Uncharacterized protein</fullName>
    </submittedName>
</protein>
<gene>
    <name evidence="1" type="ORF">HPB49_007697</name>
</gene>
<reference evidence="1" key="1">
    <citation type="submission" date="2020-05" db="EMBL/GenBank/DDBJ databases">
        <title>Large-scale comparative analyses of tick genomes elucidate their genetic diversity and vector capacities.</title>
        <authorList>
            <person name="Jia N."/>
            <person name="Wang J."/>
            <person name="Shi W."/>
            <person name="Du L."/>
            <person name="Sun Y."/>
            <person name="Zhan W."/>
            <person name="Jiang J."/>
            <person name="Wang Q."/>
            <person name="Zhang B."/>
            <person name="Ji P."/>
            <person name="Sakyi L.B."/>
            <person name="Cui X."/>
            <person name="Yuan T."/>
            <person name="Jiang B."/>
            <person name="Yang W."/>
            <person name="Lam T.T.-Y."/>
            <person name="Chang Q."/>
            <person name="Ding S."/>
            <person name="Wang X."/>
            <person name="Zhu J."/>
            <person name="Ruan X."/>
            <person name="Zhao L."/>
            <person name="Wei J."/>
            <person name="Que T."/>
            <person name="Du C."/>
            <person name="Cheng J."/>
            <person name="Dai P."/>
            <person name="Han X."/>
            <person name="Huang E."/>
            <person name="Gao Y."/>
            <person name="Liu J."/>
            <person name="Shao H."/>
            <person name="Ye R."/>
            <person name="Li L."/>
            <person name="Wei W."/>
            <person name="Wang X."/>
            <person name="Wang C."/>
            <person name="Yang T."/>
            <person name="Huo Q."/>
            <person name="Li W."/>
            <person name="Guo W."/>
            <person name="Chen H."/>
            <person name="Zhou L."/>
            <person name="Ni X."/>
            <person name="Tian J."/>
            <person name="Zhou Y."/>
            <person name="Sheng Y."/>
            <person name="Liu T."/>
            <person name="Pan Y."/>
            <person name="Xia L."/>
            <person name="Li J."/>
            <person name="Zhao F."/>
            <person name="Cao W."/>
        </authorList>
    </citation>
    <scope>NUCLEOTIDE SEQUENCE</scope>
    <source>
        <strain evidence="1">Dsil-2018</strain>
    </source>
</reference>
<comment type="caution">
    <text evidence="1">The sequence shown here is derived from an EMBL/GenBank/DDBJ whole genome shotgun (WGS) entry which is preliminary data.</text>
</comment>
<name>A0ACB8DWW2_DERSI</name>
<organism evidence="1 2">
    <name type="scientific">Dermacentor silvarum</name>
    <name type="common">Tick</name>
    <dbReference type="NCBI Taxonomy" id="543639"/>
    <lineage>
        <taxon>Eukaryota</taxon>
        <taxon>Metazoa</taxon>
        <taxon>Ecdysozoa</taxon>
        <taxon>Arthropoda</taxon>
        <taxon>Chelicerata</taxon>
        <taxon>Arachnida</taxon>
        <taxon>Acari</taxon>
        <taxon>Parasitiformes</taxon>
        <taxon>Ixodida</taxon>
        <taxon>Ixodoidea</taxon>
        <taxon>Ixodidae</taxon>
        <taxon>Rhipicephalinae</taxon>
        <taxon>Dermacentor</taxon>
    </lineage>
</organism>
<keyword evidence="2" id="KW-1185">Reference proteome</keyword>
<accession>A0ACB8DWW2</accession>
<dbReference type="Proteomes" id="UP000821865">
    <property type="component" value="Chromosome 1"/>
</dbReference>
<evidence type="ECO:0000313" key="1">
    <source>
        <dbReference type="EMBL" id="KAH7978990.1"/>
    </source>
</evidence>
<evidence type="ECO:0000313" key="2">
    <source>
        <dbReference type="Proteomes" id="UP000821865"/>
    </source>
</evidence>